<sequence length="128" mass="15725">MEEFLLQHPDAYISAETPPSLPDFEAYYHISRRHTPDYKISRSEAIKSSHMLELLEKWWKMDPNLLRDVRKSALVQKLRDSFWYDYKPLLHEMRRNFPYLQNVAFEWYTKRIRHVREVTQLRVLVFLL</sequence>
<dbReference type="EMBL" id="AP024429">
    <property type="protein sequence ID" value="BCR99973.1"/>
    <property type="molecule type" value="Genomic_DNA"/>
</dbReference>
<dbReference type="RefSeq" id="XP_041543736.1">
    <property type="nucleotide sequence ID" value="XM_041690120.1"/>
</dbReference>
<reference evidence="1" key="2">
    <citation type="submission" date="2021-02" db="EMBL/GenBank/DDBJ databases">
        <title>Aspergillus luchuensis mut. kawachii IFO 4304 genome sequence.</title>
        <authorList>
            <person name="Mori K."/>
            <person name="Kadooka C."/>
            <person name="Goto M."/>
            <person name="Futagami T."/>
        </authorList>
    </citation>
    <scope>NUCLEOTIDE SEQUENCE</scope>
    <source>
        <strain evidence="1">IFO 4308</strain>
    </source>
</reference>
<reference evidence="1" key="1">
    <citation type="submission" date="2021-01" db="EMBL/GenBank/DDBJ databases">
        <authorList>
            <consortium name="Aspergillus luchuensis mut. kawachii IFO 4304 genome sequencing consortium"/>
            <person name="Kazuki M."/>
            <person name="Futagami T."/>
        </authorList>
    </citation>
    <scope>NUCLEOTIDE SEQUENCE</scope>
    <source>
        <strain evidence="1">IFO 4308</strain>
    </source>
</reference>
<dbReference type="Proteomes" id="UP000661280">
    <property type="component" value="Chromosome 5"/>
</dbReference>
<proteinExistence type="predicted"/>
<dbReference type="OrthoDB" id="4296339at2759"/>
<dbReference type="KEGG" id="aluc:AKAW2_50315S"/>
<dbReference type="GeneID" id="64961295"/>
<dbReference type="AlphaFoldDB" id="A0A7R7WBP8"/>
<keyword evidence="2" id="KW-1185">Reference proteome</keyword>
<evidence type="ECO:0000313" key="2">
    <source>
        <dbReference type="Proteomes" id="UP000661280"/>
    </source>
</evidence>
<protein>
    <submittedName>
        <fullName evidence="1">Uncharacterized protein</fullName>
    </submittedName>
</protein>
<organism evidence="1 2">
    <name type="scientific">Aspergillus kawachii</name>
    <name type="common">White koji mold</name>
    <name type="synonym">Aspergillus awamori var. kawachi</name>
    <dbReference type="NCBI Taxonomy" id="1069201"/>
    <lineage>
        <taxon>Eukaryota</taxon>
        <taxon>Fungi</taxon>
        <taxon>Dikarya</taxon>
        <taxon>Ascomycota</taxon>
        <taxon>Pezizomycotina</taxon>
        <taxon>Eurotiomycetes</taxon>
        <taxon>Eurotiomycetidae</taxon>
        <taxon>Eurotiales</taxon>
        <taxon>Aspergillaceae</taxon>
        <taxon>Aspergillus</taxon>
        <taxon>Aspergillus subgen. Circumdati</taxon>
    </lineage>
</organism>
<gene>
    <name evidence="1" type="ORF">AKAW2_50315S</name>
</gene>
<name>A0A7R7WBP8_ASPKA</name>
<evidence type="ECO:0000313" key="1">
    <source>
        <dbReference type="EMBL" id="BCR99973.1"/>
    </source>
</evidence>
<accession>A0A7R7WBP8</accession>